<keyword evidence="6 7" id="KW-0472">Membrane</keyword>
<dbReference type="InterPro" id="IPR004680">
    <property type="entry name" value="Cit_transptr-like_dom"/>
</dbReference>
<dbReference type="GO" id="GO:0005886">
    <property type="term" value="C:plasma membrane"/>
    <property type="evidence" value="ECO:0007669"/>
    <property type="project" value="TreeGrafter"/>
</dbReference>
<dbReference type="Pfam" id="PF03600">
    <property type="entry name" value="CitMHS"/>
    <property type="match status" value="1"/>
</dbReference>
<evidence type="ECO:0000256" key="7">
    <source>
        <dbReference type="SAM" id="Phobius"/>
    </source>
</evidence>
<feature type="non-terminal residue" evidence="9">
    <location>
        <position position="277"/>
    </location>
</feature>
<organism evidence="9">
    <name type="scientific">marine sediment metagenome</name>
    <dbReference type="NCBI Taxonomy" id="412755"/>
    <lineage>
        <taxon>unclassified sequences</taxon>
        <taxon>metagenomes</taxon>
        <taxon>ecological metagenomes</taxon>
    </lineage>
</organism>
<comment type="subcellular location">
    <subcellularLocation>
        <location evidence="1">Membrane</location>
        <topology evidence="1">Multi-pass membrane protein</topology>
    </subcellularLocation>
</comment>
<feature type="transmembrane region" description="Helical" evidence="7">
    <location>
        <begin position="22"/>
        <end position="47"/>
    </location>
</feature>
<comment type="caution">
    <text evidence="9">The sequence shown here is derived from an EMBL/GenBank/DDBJ whole genome shotgun (WGS) entry which is preliminary data.</text>
</comment>
<dbReference type="PROSITE" id="PS51202">
    <property type="entry name" value="RCK_C"/>
    <property type="match status" value="1"/>
</dbReference>
<keyword evidence="2" id="KW-0813">Transport</keyword>
<evidence type="ECO:0000259" key="8">
    <source>
        <dbReference type="PROSITE" id="PS51202"/>
    </source>
</evidence>
<dbReference type="Gene3D" id="3.30.70.1450">
    <property type="entry name" value="Regulator of K+ conductance, C-terminal domain"/>
    <property type="match status" value="2"/>
</dbReference>
<evidence type="ECO:0000256" key="4">
    <source>
        <dbReference type="ARBA" id="ARBA00022737"/>
    </source>
</evidence>
<evidence type="ECO:0000256" key="1">
    <source>
        <dbReference type="ARBA" id="ARBA00004141"/>
    </source>
</evidence>
<evidence type="ECO:0000256" key="3">
    <source>
        <dbReference type="ARBA" id="ARBA00022692"/>
    </source>
</evidence>
<keyword evidence="5 7" id="KW-1133">Transmembrane helix</keyword>
<dbReference type="GO" id="GO:0006813">
    <property type="term" value="P:potassium ion transport"/>
    <property type="evidence" value="ECO:0007669"/>
    <property type="project" value="InterPro"/>
</dbReference>
<evidence type="ECO:0000313" key="9">
    <source>
        <dbReference type="EMBL" id="GAF87574.1"/>
    </source>
</evidence>
<dbReference type="GO" id="GO:0008324">
    <property type="term" value="F:monoatomic cation transmembrane transporter activity"/>
    <property type="evidence" value="ECO:0007669"/>
    <property type="project" value="InterPro"/>
</dbReference>
<evidence type="ECO:0000256" key="2">
    <source>
        <dbReference type="ARBA" id="ARBA00022448"/>
    </source>
</evidence>
<evidence type="ECO:0000256" key="5">
    <source>
        <dbReference type="ARBA" id="ARBA00022989"/>
    </source>
</evidence>
<dbReference type="InterPro" id="IPR006037">
    <property type="entry name" value="RCK_C"/>
</dbReference>
<reference evidence="9" key="1">
    <citation type="journal article" date="2014" name="Front. Microbiol.">
        <title>High frequency of phylogenetically diverse reductive dehalogenase-homologous genes in deep subseafloor sedimentary metagenomes.</title>
        <authorList>
            <person name="Kawai M."/>
            <person name="Futagami T."/>
            <person name="Toyoda A."/>
            <person name="Takaki Y."/>
            <person name="Nishi S."/>
            <person name="Hori S."/>
            <person name="Arai W."/>
            <person name="Tsubouchi T."/>
            <person name="Morono Y."/>
            <person name="Uchiyama I."/>
            <person name="Ito T."/>
            <person name="Fujiyama A."/>
            <person name="Inagaki F."/>
            <person name="Takami H."/>
        </authorList>
    </citation>
    <scope>NUCLEOTIDE SEQUENCE</scope>
    <source>
        <strain evidence="9">Expedition CK06-06</strain>
    </source>
</reference>
<gene>
    <name evidence="9" type="ORF">S01H1_29067</name>
</gene>
<dbReference type="InterPro" id="IPR036721">
    <property type="entry name" value="RCK_C_sf"/>
</dbReference>
<dbReference type="PANTHER" id="PTHR43652:SF2">
    <property type="entry name" value="BASIC AMINO ACID ANTIPORTER YFCC-RELATED"/>
    <property type="match status" value="1"/>
</dbReference>
<dbReference type="EMBL" id="BARS01017801">
    <property type="protein sequence ID" value="GAF87574.1"/>
    <property type="molecule type" value="Genomic_DNA"/>
</dbReference>
<feature type="non-terminal residue" evidence="9">
    <location>
        <position position="1"/>
    </location>
</feature>
<dbReference type="AlphaFoldDB" id="X0T2W8"/>
<protein>
    <recommendedName>
        <fullName evidence="8">RCK C-terminal domain-containing protein</fullName>
    </recommendedName>
</protein>
<sequence length="277" mass="29965">TGATRWVGQHLLRMAGTSERRLIAVLMLTAASLAAFMKPIAAAAVLLPTTMGIARQARIHPSRLLMPLAFGALLGGTTTLLTTANIIVSSTLSQDGLKPFGLFEFLPIGLPLVISGTLLMIWLAPKTLPARDVAGEIARMQRLRRELAQVYNLREGTTEVIVQAGSSMAGQTLLQSGWGRKLGLTVLGISHAGRFLTAPDRDTKVQEGDILLLEGTPSSEQMERYGLAFTFEADLFSSLASEEVPLVEVTLTPRSELVGRTLREIRFRELYGLQALS</sequence>
<proteinExistence type="predicted"/>
<dbReference type="InterPro" id="IPR051679">
    <property type="entry name" value="DASS-Related_Transporters"/>
</dbReference>
<dbReference type="Pfam" id="PF02080">
    <property type="entry name" value="TrkA_C"/>
    <property type="match status" value="1"/>
</dbReference>
<dbReference type="SUPFAM" id="SSF116726">
    <property type="entry name" value="TrkA C-terminal domain-like"/>
    <property type="match status" value="2"/>
</dbReference>
<dbReference type="PANTHER" id="PTHR43652">
    <property type="entry name" value="BASIC AMINO ACID ANTIPORTER YFCC-RELATED"/>
    <property type="match status" value="1"/>
</dbReference>
<name>X0T2W8_9ZZZZ</name>
<feature type="transmembrane region" description="Helical" evidence="7">
    <location>
        <begin position="68"/>
        <end position="88"/>
    </location>
</feature>
<keyword evidence="4" id="KW-0677">Repeat</keyword>
<feature type="transmembrane region" description="Helical" evidence="7">
    <location>
        <begin position="100"/>
        <end position="123"/>
    </location>
</feature>
<feature type="domain" description="RCK C-terminal" evidence="8">
    <location>
        <begin position="145"/>
        <end position="230"/>
    </location>
</feature>
<accession>X0T2W8</accession>
<evidence type="ECO:0000256" key="6">
    <source>
        <dbReference type="ARBA" id="ARBA00023136"/>
    </source>
</evidence>
<keyword evidence="3 7" id="KW-0812">Transmembrane</keyword>